<comment type="cofactor">
    <cofactor evidence="2">
        <name>Mg(2+)</name>
        <dbReference type="ChEBI" id="CHEBI:18420"/>
    </cofactor>
</comment>
<protein>
    <recommendedName>
        <fullName evidence="2">ATP-dependent dethiobiotin synthetase BioD</fullName>
        <ecNumber evidence="2">6.3.3.3</ecNumber>
    </recommendedName>
    <alternativeName>
        <fullName evidence="2">DTB synthetase</fullName>
        <shortName evidence="2">DTBS</shortName>
    </alternativeName>
    <alternativeName>
        <fullName evidence="2">Dethiobiotin synthase</fullName>
    </alternativeName>
</protein>
<keyword evidence="4" id="KW-1185">Reference proteome</keyword>
<feature type="binding site" evidence="2">
    <location>
        <begin position="93"/>
        <end position="96"/>
    </location>
    <ligand>
        <name>ATP</name>
        <dbReference type="ChEBI" id="CHEBI:30616"/>
    </ligand>
</feature>
<keyword evidence="2" id="KW-0479">Metal-binding</keyword>
<comment type="pathway">
    <text evidence="2">Cofactor biosynthesis; biotin biosynthesis; biotin from 7,8-diaminononanoate: step 1/2.</text>
</comment>
<reference evidence="3 4" key="1">
    <citation type="submission" date="2016-07" db="EMBL/GenBank/DDBJ databases">
        <title>Detection of Helicobacter winghamensis from caecal content of red fox (Vulpes vulpes).</title>
        <authorList>
            <person name="Zanoni R.G."/>
            <person name="Florio D."/>
            <person name="Caffara M."/>
            <person name="Renzi M."/>
            <person name="Parisi A."/>
            <person name="Pasquali F."/>
            <person name="Manfreda G."/>
        </authorList>
    </citation>
    <scope>NUCLEOTIDE SEQUENCE [LARGE SCALE GENOMIC DNA]</scope>
    <source>
        <strain evidence="3 4">295_13</strain>
    </source>
</reference>
<dbReference type="PANTHER" id="PTHR43210">
    <property type="entry name" value="DETHIOBIOTIN SYNTHETASE"/>
    <property type="match status" value="1"/>
</dbReference>
<dbReference type="GO" id="GO:0005524">
    <property type="term" value="F:ATP binding"/>
    <property type="evidence" value="ECO:0007669"/>
    <property type="project" value="UniProtKB-UniRule"/>
</dbReference>
<keyword evidence="2" id="KW-0963">Cytoplasm</keyword>
<feature type="binding site" evidence="2">
    <location>
        <position position="177"/>
    </location>
    <ligand>
        <name>ATP</name>
        <dbReference type="ChEBI" id="CHEBI:30616"/>
    </ligand>
</feature>
<feature type="active site" evidence="2">
    <location>
        <position position="31"/>
    </location>
</feature>
<dbReference type="GO" id="GO:0005829">
    <property type="term" value="C:cytosol"/>
    <property type="evidence" value="ECO:0007669"/>
    <property type="project" value="TreeGrafter"/>
</dbReference>
<evidence type="ECO:0000313" key="4">
    <source>
        <dbReference type="Proteomes" id="UP000233350"/>
    </source>
</evidence>
<dbReference type="PIRSF" id="PIRSF006755">
    <property type="entry name" value="DTB_synth"/>
    <property type="match status" value="1"/>
</dbReference>
<feature type="binding site" evidence="2">
    <location>
        <position position="40"/>
    </location>
    <ligand>
        <name>Mg(2+)</name>
        <dbReference type="ChEBI" id="CHEBI:18420"/>
    </ligand>
</feature>
<dbReference type="STRING" id="556267.HWAG_01234"/>
<feature type="binding site" evidence="2">
    <location>
        <position position="93"/>
    </location>
    <ligand>
        <name>Mg(2+)</name>
        <dbReference type="ChEBI" id="CHEBI:18420"/>
    </ligand>
</feature>
<dbReference type="HAMAP" id="MF_00336">
    <property type="entry name" value="BioD"/>
    <property type="match status" value="1"/>
</dbReference>
<dbReference type="GO" id="GO:0000287">
    <property type="term" value="F:magnesium ion binding"/>
    <property type="evidence" value="ECO:0007669"/>
    <property type="project" value="UniProtKB-UniRule"/>
</dbReference>
<comment type="caution">
    <text evidence="3">The sequence shown here is derived from an EMBL/GenBank/DDBJ whole genome shotgun (WGS) entry which is preliminary data.</text>
</comment>
<comment type="caution">
    <text evidence="2">Lacks conserved residue(s) required for the propagation of feature annotation.</text>
</comment>
<dbReference type="PANTHER" id="PTHR43210:SF5">
    <property type="entry name" value="DETHIOBIOTIN SYNTHETASE"/>
    <property type="match status" value="1"/>
</dbReference>
<feature type="binding site" evidence="2">
    <location>
        <position position="15"/>
    </location>
    <ligand>
        <name>Mg(2+)</name>
        <dbReference type="ChEBI" id="CHEBI:18420"/>
    </ligand>
</feature>
<dbReference type="InterPro" id="IPR004472">
    <property type="entry name" value="DTB_synth_BioD"/>
</dbReference>
<comment type="similarity">
    <text evidence="2">Belongs to the dethiobiotin synthetase family.</text>
</comment>
<evidence type="ECO:0000256" key="1">
    <source>
        <dbReference type="ARBA" id="ARBA00022756"/>
    </source>
</evidence>
<dbReference type="NCBIfam" id="TIGR00347">
    <property type="entry name" value="bioD"/>
    <property type="match status" value="1"/>
</dbReference>
<dbReference type="GeneID" id="97290667"/>
<dbReference type="GO" id="GO:0004141">
    <property type="term" value="F:dethiobiotin synthase activity"/>
    <property type="evidence" value="ECO:0007669"/>
    <property type="project" value="UniProtKB-UniRule"/>
</dbReference>
<comment type="catalytic activity">
    <reaction evidence="2">
        <text>(7R,8S)-7,8-diammoniononanoate + CO2 + ATP = (4R,5S)-dethiobiotin + ADP + phosphate + 3 H(+)</text>
        <dbReference type="Rhea" id="RHEA:15805"/>
        <dbReference type="ChEBI" id="CHEBI:15378"/>
        <dbReference type="ChEBI" id="CHEBI:16526"/>
        <dbReference type="ChEBI" id="CHEBI:30616"/>
        <dbReference type="ChEBI" id="CHEBI:43474"/>
        <dbReference type="ChEBI" id="CHEBI:149469"/>
        <dbReference type="ChEBI" id="CHEBI:149473"/>
        <dbReference type="ChEBI" id="CHEBI:456216"/>
        <dbReference type="EC" id="6.3.3.3"/>
    </reaction>
</comment>
<dbReference type="CDD" id="cd03109">
    <property type="entry name" value="DTBS"/>
    <property type="match status" value="1"/>
</dbReference>
<keyword evidence="2" id="KW-0460">Magnesium</keyword>
<keyword evidence="2" id="KW-0436">Ligase</keyword>
<dbReference type="Gene3D" id="3.40.50.300">
    <property type="entry name" value="P-loop containing nucleotide triphosphate hydrolases"/>
    <property type="match status" value="1"/>
</dbReference>
<dbReference type="Proteomes" id="UP000233350">
    <property type="component" value="Unassembled WGS sequence"/>
</dbReference>
<comment type="subunit">
    <text evidence="2">Homodimer.</text>
</comment>
<accession>A0A2N3PHK7</accession>
<dbReference type="EC" id="6.3.3.3" evidence="2"/>
<dbReference type="UniPathway" id="UPA00078">
    <property type="reaction ID" value="UER00161"/>
</dbReference>
<dbReference type="SUPFAM" id="SSF52540">
    <property type="entry name" value="P-loop containing nucleoside triphosphate hydrolases"/>
    <property type="match status" value="1"/>
</dbReference>
<feature type="binding site" evidence="2">
    <location>
        <position position="40"/>
    </location>
    <ligand>
        <name>ATP</name>
        <dbReference type="ChEBI" id="CHEBI:30616"/>
    </ligand>
</feature>
<dbReference type="EMBL" id="MBPK01000045">
    <property type="protein sequence ID" value="PKT79966.1"/>
    <property type="molecule type" value="Genomic_DNA"/>
</dbReference>
<proteinExistence type="inferred from homology"/>
<name>A0A2N3PHK7_9HELI</name>
<dbReference type="OrthoDB" id="9802097at2"/>
<keyword evidence="2" id="KW-0067">ATP-binding</keyword>
<comment type="function">
    <text evidence="2">Catalyzes a mechanistically unusual reaction, the ATP-dependent insertion of CO2 between the N7 and N8 nitrogen atoms of 7,8-diaminopelargonic acid (DAPA, also called 7,8-diammoniononanoate) to form a ureido ring.</text>
</comment>
<keyword evidence="1 2" id="KW-0093">Biotin biosynthesis</keyword>
<dbReference type="AlphaFoldDB" id="A0A2N3PHK7"/>
<dbReference type="RefSeq" id="WP_006802930.1">
    <property type="nucleotide sequence ID" value="NZ_CABKOI010000019.1"/>
</dbReference>
<evidence type="ECO:0000256" key="2">
    <source>
        <dbReference type="HAMAP-Rule" id="MF_00336"/>
    </source>
</evidence>
<evidence type="ECO:0000313" key="3">
    <source>
        <dbReference type="EMBL" id="PKT79966.1"/>
    </source>
</evidence>
<dbReference type="Pfam" id="PF13500">
    <property type="entry name" value="AAA_26"/>
    <property type="match status" value="1"/>
</dbReference>
<gene>
    <name evidence="2" type="primary">bioD</name>
    <name evidence="3" type="ORF">BCM31_08315</name>
</gene>
<comment type="subcellular location">
    <subcellularLocation>
        <location evidence="2">Cytoplasm</location>
    </subcellularLocation>
</comment>
<organism evidence="3 4">
    <name type="scientific">Helicobacter winghamensis</name>
    <dbReference type="NCBI Taxonomy" id="157268"/>
    <lineage>
        <taxon>Bacteria</taxon>
        <taxon>Pseudomonadati</taxon>
        <taxon>Campylobacterota</taxon>
        <taxon>Epsilonproteobacteria</taxon>
        <taxon>Campylobacterales</taxon>
        <taxon>Helicobacteraceae</taxon>
        <taxon>Helicobacter</taxon>
    </lineage>
</organism>
<dbReference type="InterPro" id="IPR027417">
    <property type="entry name" value="P-loop_NTPase"/>
</dbReference>
<keyword evidence="2" id="KW-0547">Nucleotide-binding</keyword>
<sequence length="203" mass="22373">MQIFIAGSHTDVGKTAVSAALCYAFDLEYFKLVQAGIPQDCDRVKTLSPKTKIHTNGITLQTPASPHIAMQKEGVFYKGLEIPLPKARNLLVESAGGLFTPLDLKMCMIDYLEASKLPCVLVGGYYLGGINHILLSLKALEARGIPLLCLIISGDQNPQMDSFIAKYAKINIAHFPNFYDTKSFESQTQALKQEIMAFKIFNL</sequence>
<dbReference type="GO" id="GO:0009102">
    <property type="term" value="P:biotin biosynthetic process"/>
    <property type="evidence" value="ECO:0007669"/>
    <property type="project" value="UniProtKB-UniRule"/>
</dbReference>